<reference evidence="1 2" key="1">
    <citation type="submission" date="2024-03" db="EMBL/GenBank/DDBJ databases">
        <title>The Acrasis kona genome and developmental transcriptomes reveal deep origins of eukaryotic multicellular pathways.</title>
        <authorList>
            <person name="Sheikh S."/>
            <person name="Fu C.-J."/>
            <person name="Brown M.W."/>
            <person name="Baldauf S.L."/>
        </authorList>
    </citation>
    <scope>NUCLEOTIDE SEQUENCE [LARGE SCALE GENOMIC DNA]</scope>
    <source>
        <strain evidence="1 2">ATCC MYA-3509</strain>
    </source>
</reference>
<sequence length="357" mass="40891">MSYNNTSTITQIESFVCPPVQFANKDLDSYLFSGSIDPSSYTINTSPSPFSFLSPPTHSDSGFEHMFAKLLDNNATVELPFMNDNMSDNIMPTTDITHHAHKSEYPVKKEQDVKKLSFDKGTRRWQTTYVHKDYEGTVQVSISSKTRCEEPVDEVPTKMYSSLKYEIRQTASGPLTTSLPFLLGRITVIEADTQQEIKKDKRSVLKGTIETALTKTPPVGTARKKKTFTDENHFNGVMKVQHTDCSYHHKKSDFCWQISYFVPSDLDNPILIMQSAAYKVYARKPNQNKKRKREDQSDEECETKEFDDFSESLNQLLQCSKKLRPDEKRSALELVSTKLLELDPLFFCEQLQKIQAK</sequence>
<dbReference type="AlphaFoldDB" id="A0AAW2ZC85"/>
<evidence type="ECO:0000313" key="2">
    <source>
        <dbReference type="Proteomes" id="UP001431209"/>
    </source>
</evidence>
<organism evidence="1 2">
    <name type="scientific">Acrasis kona</name>
    <dbReference type="NCBI Taxonomy" id="1008807"/>
    <lineage>
        <taxon>Eukaryota</taxon>
        <taxon>Discoba</taxon>
        <taxon>Heterolobosea</taxon>
        <taxon>Tetramitia</taxon>
        <taxon>Eutetramitia</taxon>
        <taxon>Acrasidae</taxon>
        <taxon>Acrasis</taxon>
    </lineage>
</organism>
<protein>
    <submittedName>
        <fullName evidence="1">Uncharacterized protein</fullName>
    </submittedName>
</protein>
<dbReference type="EMBL" id="JAOPGA020001301">
    <property type="protein sequence ID" value="KAL0487075.1"/>
    <property type="molecule type" value="Genomic_DNA"/>
</dbReference>
<gene>
    <name evidence="1" type="ORF">AKO1_000999</name>
</gene>
<name>A0AAW2ZC85_9EUKA</name>
<evidence type="ECO:0000313" key="1">
    <source>
        <dbReference type="EMBL" id="KAL0487075.1"/>
    </source>
</evidence>
<dbReference type="Proteomes" id="UP001431209">
    <property type="component" value="Unassembled WGS sequence"/>
</dbReference>
<accession>A0AAW2ZC85</accession>
<proteinExistence type="predicted"/>
<comment type="caution">
    <text evidence="1">The sequence shown here is derived from an EMBL/GenBank/DDBJ whole genome shotgun (WGS) entry which is preliminary data.</text>
</comment>
<keyword evidence="2" id="KW-1185">Reference proteome</keyword>